<dbReference type="OMA" id="FAFANWS"/>
<feature type="non-terminal residue" evidence="2">
    <location>
        <position position="1"/>
    </location>
</feature>
<keyword evidence="3" id="KW-1185">Reference proteome</keyword>
<feature type="transmembrane region" description="Helical" evidence="1">
    <location>
        <begin position="572"/>
        <end position="593"/>
    </location>
</feature>
<protein>
    <submittedName>
        <fullName evidence="2">Uncharacterized protein</fullName>
    </submittedName>
</protein>
<keyword evidence="1" id="KW-0472">Membrane</keyword>
<dbReference type="AlphaFoldDB" id="A0A067BGM1"/>
<dbReference type="KEGG" id="spar:SPRG_18573"/>
<dbReference type="EMBL" id="KK584489">
    <property type="protein sequence ID" value="KDO15890.1"/>
    <property type="molecule type" value="Genomic_DNA"/>
</dbReference>
<gene>
    <name evidence="2" type="ORF">SPRG_18573</name>
</gene>
<name>A0A067BGM1_SAPPC</name>
<dbReference type="VEuPathDB" id="FungiDB:SPRG_18573"/>
<dbReference type="GeneID" id="24140096"/>
<reference evidence="2 3" key="1">
    <citation type="journal article" date="2013" name="PLoS Genet.">
        <title>Distinctive expansion of potential virulence genes in the genome of the oomycete fish pathogen Saprolegnia parasitica.</title>
        <authorList>
            <person name="Jiang R.H."/>
            <person name="de Bruijn I."/>
            <person name="Haas B.J."/>
            <person name="Belmonte R."/>
            <person name="Lobach L."/>
            <person name="Christie J."/>
            <person name="van den Ackerveken G."/>
            <person name="Bottin A."/>
            <person name="Bulone V."/>
            <person name="Diaz-Moreno S.M."/>
            <person name="Dumas B."/>
            <person name="Fan L."/>
            <person name="Gaulin E."/>
            <person name="Govers F."/>
            <person name="Grenville-Briggs L.J."/>
            <person name="Horner N.R."/>
            <person name="Levin J.Z."/>
            <person name="Mammella M."/>
            <person name="Meijer H.J."/>
            <person name="Morris P."/>
            <person name="Nusbaum C."/>
            <person name="Oome S."/>
            <person name="Phillips A.J."/>
            <person name="van Rooyen D."/>
            <person name="Rzeszutek E."/>
            <person name="Saraiva M."/>
            <person name="Secombes C.J."/>
            <person name="Seidl M.F."/>
            <person name="Snel B."/>
            <person name="Stassen J.H."/>
            <person name="Sykes S."/>
            <person name="Tripathy S."/>
            <person name="van den Berg H."/>
            <person name="Vega-Arreguin J.C."/>
            <person name="Wawra S."/>
            <person name="Young S.K."/>
            <person name="Zeng Q."/>
            <person name="Dieguez-Uribeondo J."/>
            <person name="Russ C."/>
            <person name="Tyler B.M."/>
            <person name="van West P."/>
        </authorList>
    </citation>
    <scope>NUCLEOTIDE SEQUENCE [LARGE SCALE GENOMIC DNA]</scope>
    <source>
        <strain evidence="2 3">CBS 223.65</strain>
    </source>
</reference>
<proteinExistence type="predicted"/>
<keyword evidence="1" id="KW-1133">Transmembrane helix</keyword>
<sequence length="702" mass="75691">SLANDYYVAGFNSSGMHAYLANVVNRELMFTSSGTVALDDASRGDINQRYDSEASLIQWGATLSNRLLLDPSGVALESVVRDLRSMDPCRLPWIATQYCWLDLDRNWAMASTVARQARCEATMAANGAVYLEAPLRNLNDWAVWQRCWGHSFEIGFVAYLRTLQAGRTWLQRVQGVAMSIGDEAAFWRRHGLTTYALQWQNYKTLGLAHAFGIRNALGVTYALPLGDVIGSFHPTQQTSMRAYWTLASDLWAVATNASGIGGRSLLAASPAFASSNVSGVALLTRNLTLPSPLRSGLVSFTSRVGPFNAVDVLYVPIPDDVSRLFATLTQSLAALVLHNGEARDRFYDLAIPSSIFHAPGVLIDDTSAVVVGGNILCGNDNAAYPASVALYKLFGTDGLCFVNFAEQIYPTTQEVVIALAVHEGTSSPKVSAAGICRLNNAAAASCISTYVALSDFLSNHASIFQAPPLLSLAAAAKASVSTLNVQLTQYVDYNDGRGAVLFSLPLFDAGDPAWAFYGWCYVYEWATGGREVVRFEGDEGAITAISHYTAPQSMAPDPATTPASFAAFCQYAVVYVTLVLIATSGLVAISAVYCRGRIEGLNFFCVNRLIGLVWVGRTLLVLRTITALSLLSTVPLALTRVGGATRLVTPAVPWYKTILAASEVTWLVYVLNDVLSCVTLAHTASYAFKSSNLAWLLVAIWS</sequence>
<evidence type="ECO:0000256" key="1">
    <source>
        <dbReference type="SAM" id="Phobius"/>
    </source>
</evidence>
<accession>A0A067BGM1</accession>
<keyword evidence="1" id="KW-0812">Transmembrane</keyword>
<feature type="non-terminal residue" evidence="2">
    <location>
        <position position="702"/>
    </location>
</feature>
<dbReference type="OrthoDB" id="73139at2759"/>
<dbReference type="RefSeq" id="XP_012213402.1">
    <property type="nucleotide sequence ID" value="XM_012358012.1"/>
</dbReference>
<organism evidence="2 3">
    <name type="scientific">Saprolegnia parasitica (strain CBS 223.65)</name>
    <dbReference type="NCBI Taxonomy" id="695850"/>
    <lineage>
        <taxon>Eukaryota</taxon>
        <taxon>Sar</taxon>
        <taxon>Stramenopiles</taxon>
        <taxon>Oomycota</taxon>
        <taxon>Saprolegniomycetes</taxon>
        <taxon>Saprolegniales</taxon>
        <taxon>Saprolegniaceae</taxon>
        <taxon>Saprolegnia</taxon>
    </lineage>
</organism>
<evidence type="ECO:0000313" key="3">
    <source>
        <dbReference type="Proteomes" id="UP000030745"/>
    </source>
</evidence>
<evidence type="ECO:0000313" key="2">
    <source>
        <dbReference type="EMBL" id="KDO15890.1"/>
    </source>
</evidence>
<dbReference type="Proteomes" id="UP000030745">
    <property type="component" value="Unassembled WGS sequence"/>
</dbReference>